<proteinExistence type="predicted"/>
<evidence type="ECO:0000313" key="1">
    <source>
        <dbReference type="EMBL" id="CAG8520616.1"/>
    </source>
</evidence>
<reference evidence="1" key="1">
    <citation type="submission" date="2021-06" db="EMBL/GenBank/DDBJ databases">
        <authorList>
            <person name="Kallberg Y."/>
            <person name="Tangrot J."/>
            <person name="Rosling A."/>
        </authorList>
    </citation>
    <scope>NUCLEOTIDE SEQUENCE</scope>
    <source>
        <strain evidence="1">MA461A</strain>
    </source>
</reference>
<evidence type="ECO:0000313" key="2">
    <source>
        <dbReference type="Proteomes" id="UP000789920"/>
    </source>
</evidence>
<organism evidence="1 2">
    <name type="scientific">Racocetra persica</name>
    <dbReference type="NCBI Taxonomy" id="160502"/>
    <lineage>
        <taxon>Eukaryota</taxon>
        <taxon>Fungi</taxon>
        <taxon>Fungi incertae sedis</taxon>
        <taxon>Mucoromycota</taxon>
        <taxon>Glomeromycotina</taxon>
        <taxon>Glomeromycetes</taxon>
        <taxon>Diversisporales</taxon>
        <taxon>Gigasporaceae</taxon>
        <taxon>Racocetra</taxon>
    </lineage>
</organism>
<protein>
    <submittedName>
        <fullName evidence="1">10312_t:CDS:1</fullName>
    </submittedName>
</protein>
<dbReference type="EMBL" id="CAJVQC010003018">
    <property type="protein sequence ID" value="CAG8520616.1"/>
    <property type="molecule type" value="Genomic_DNA"/>
</dbReference>
<dbReference type="Proteomes" id="UP000789920">
    <property type="component" value="Unassembled WGS sequence"/>
</dbReference>
<keyword evidence="2" id="KW-1185">Reference proteome</keyword>
<gene>
    <name evidence="1" type="ORF">RPERSI_LOCUS2684</name>
</gene>
<name>A0ACA9LCA6_9GLOM</name>
<sequence length="41" mass="5109">RTIFYNDLLKSLRAQQFMNYITNQILGYVENKIWDEQWQAR</sequence>
<feature type="non-terminal residue" evidence="1">
    <location>
        <position position="1"/>
    </location>
</feature>
<accession>A0ACA9LCA6</accession>
<comment type="caution">
    <text evidence="1">The sequence shown here is derived from an EMBL/GenBank/DDBJ whole genome shotgun (WGS) entry which is preliminary data.</text>
</comment>